<dbReference type="OrthoDB" id="9762978at2"/>
<organism evidence="2 3">
    <name type="scientific">Paenibacillus popilliae ATCC 14706</name>
    <dbReference type="NCBI Taxonomy" id="1212764"/>
    <lineage>
        <taxon>Bacteria</taxon>
        <taxon>Bacillati</taxon>
        <taxon>Bacillota</taxon>
        <taxon>Bacilli</taxon>
        <taxon>Bacillales</taxon>
        <taxon>Paenibacillaceae</taxon>
        <taxon>Paenibacillus</taxon>
    </lineage>
</organism>
<sequence length="50" mass="5308">MHLFMLTPRQFAVSVLTTIGGLTAAYLLGLSHVAGFLVLALCSRNKTCNG</sequence>
<evidence type="ECO:0000313" key="3">
    <source>
        <dbReference type="Proteomes" id="UP000029453"/>
    </source>
</evidence>
<evidence type="ECO:0000313" key="2">
    <source>
        <dbReference type="EMBL" id="GAC42216.1"/>
    </source>
</evidence>
<gene>
    <name evidence="2" type="ORF">PPOP_1573</name>
</gene>
<keyword evidence="3" id="KW-1185">Reference proteome</keyword>
<dbReference type="AlphaFoldDB" id="M9LP53"/>
<comment type="caution">
    <text evidence="2">The sequence shown here is derived from an EMBL/GenBank/DDBJ whole genome shotgun (WGS) entry which is preliminary data.</text>
</comment>
<name>M9LP53_PAEPP</name>
<keyword evidence="1" id="KW-0472">Membrane</keyword>
<protein>
    <submittedName>
        <fullName evidence="2">Disulfide bond formation protein</fullName>
    </submittedName>
</protein>
<accession>M9LP53</accession>
<feature type="transmembrane region" description="Helical" evidence="1">
    <location>
        <begin position="12"/>
        <end position="42"/>
    </location>
</feature>
<reference evidence="2 3" key="1">
    <citation type="submission" date="2012-10" db="EMBL/GenBank/DDBJ databases">
        <title>Draft Genome Sequence of Paenibacillus popilliae ATCC 14706T.</title>
        <authorList>
            <person name="Iiyama K."/>
            <person name="Mori K."/>
            <person name="Mon H."/>
            <person name="Chieda Y."/>
            <person name="Lee J.M."/>
            <person name="Kusakabe T."/>
            <person name="Tashiro K."/>
            <person name="Asano S."/>
            <person name="Yasunaga-Aoki C."/>
            <person name="Shimizu S."/>
        </authorList>
    </citation>
    <scope>NUCLEOTIDE SEQUENCE [LARGE SCALE GENOMIC DNA]</scope>
    <source>
        <strain evidence="2 3">ATCC 14706</strain>
    </source>
</reference>
<dbReference type="Proteomes" id="UP000029453">
    <property type="component" value="Unassembled WGS sequence"/>
</dbReference>
<dbReference type="EMBL" id="BALG01000080">
    <property type="protein sequence ID" value="GAC42216.1"/>
    <property type="molecule type" value="Genomic_DNA"/>
</dbReference>
<evidence type="ECO:0000256" key="1">
    <source>
        <dbReference type="SAM" id="Phobius"/>
    </source>
</evidence>
<proteinExistence type="predicted"/>
<dbReference type="RefSeq" id="WP_006285620.1">
    <property type="nucleotide sequence ID" value="NZ_BALG01000080.1"/>
</dbReference>
<keyword evidence="1" id="KW-0812">Transmembrane</keyword>
<keyword evidence="1" id="KW-1133">Transmembrane helix</keyword>